<proteinExistence type="predicted"/>
<accession>A0ABZ2C3U0</accession>
<dbReference type="EMBL" id="CP133270">
    <property type="protein sequence ID" value="WVX66331.1"/>
    <property type="molecule type" value="Genomic_DNA"/>
</dbReference>
<dbReference type="PROSITE" id="PS51257">
    <property type="entry name" value="PROKAR_LIPOPROTEIN"/>
    <property type="match status" value="1"/>
</dbReference>
<keyword evidence="2" id="KW-1185">Reference proteome</keyword>
<gene>
    <name evidence="1" type="ORF">Bealeia1_00507</name>
</gene>
<dbReference type="RefSeq" id="WP_331255211.1">
    <property type="nucleotide sequence ID" value="NZ_CP133270.1"/>
</dbReference>
<sequence>MSLSKTLRALSVLAISLLSGCGFRPLYGPQLKTTQDLSNIKVMIIADRDGQNLRNHLLDLLNPYGVPCHPEYILDTKLTTGSVEVGVRRDATTSRKELVATAFLNLRNIESGQIVLTKVLTSKNTYTAMDTNYYTNVVTEDYAKEEAIRDLSYKIQLILAEYFGNQTP</sequence>
<reference evidence="1 2" key="1">
    <citation type="journal article" date="2024" name="Environ. Microbiol.">
        <title>Novel evolutionary insights on the interactions of the Holosporales (Alphaproteobacteria) with eukaryotic hosts from comparative genomics.</title>
        <authorList>
            <person name="Giovannini M."/>
            <person name="Petroni G."/>
            <person name="Castelli M."/>
        </authorList>
    </citation>
    <scope>NUCLEOTIDE SEQUENCE [LARGE SCALE GENOMIC DNA]</scope>
    <source>
        <strain evidence="1 2">US_Bl 15I1</strain>
    </source>
</reference>
<organism evidence="1 2">
    <name type="scientific">Candidatus Bealeia paramacronuclearis</name>
    <dbReference type="NCBI Taxonomy" id="1921001"/>
    <lineage>
        <taxon>Bacteria</taxon>
        <taxon>Pseudomonadati</taxon>
        <taxon>Pseudomonadota</taxon>
        <taxon>Alphaproteobacteria</taxon>
        <taxon>Holosporales</taxon>
        <taxon>Holosporaceae</taxon>
        <taxon>Candidatus Bealeia</taxon>
    </lineage>
</organism>
<name>A0ABZ2C3U0_9PROT</name>
<evidence type="ECO:0000313" key="1">
    <source>
        <dbReference type="EMBL" id="WVX66331.1"/>
    </source>
</evidence>
<protein>
    <recommendedName>
        <fullName evidence="3">LPS-assembly lipoprotein LptE</fullName>
    </recommendedName>
</protein>
<evidence type="ECO:0000313" key="2">
    <source>
        <dbReference type="Proteomes" id="UP001330434"/>
    </source>
</evidence>
<dbReference type="Gene3D" id="3.30.160.150">
    <property type="entry name" value="Lipoprotein like domain"/>
    <property type="match status" value="1"/>
</dbReference>
<dbReference type="Proteomes" id="UP001330434">
    <property type="component" value="Chromosome"/>
</dbReference>
<evidence type="ECO:0008006" key="3">
    <source>
        <dbReference type="Google" id="ProtNLM"/>
    </source>
</evidence>